<protein>
    <submittedName>
        <fullName evidence="1">Uncharacterized protein</fullName>
    </submittedName>
</protein>
<comment type="caution">
    <text evidence="1">The sequence shown here is derived from an EMBL/GenBank/DDBJ whole genome shotgun (WGS) entry which is preliminary data.</text>
</comment>
<evidence type="ECO:0000313" key="2">
    <source>
        <dbReference type="Proteomes" id="UP001597549"/>
    </source>
</evidence>
<organism evidence="1 2">
    <name type="scientific">Flavobacterium ardleyense</name>
    <dbReference type="NCBI Taxonomy" id="2038737"/>
    <lineage>
        <taxon>Bacteria</taxon>
        <taxon>Pseudomonadati</taxon>
        <taxon>Bacteroidota</taxon>
        <taxon>Flavobacteriia</taxon>
        <taxon>Flavobacteriales</taxon>
        <taxon>Flavobacteriaceae</taxon>
        <taxon>Flavobacterium</taxon>
    </lineage>
</organism>
<reference evidence="2" key="1">
    <citation type="journal article" date="2019" name="Int. J. Syst. Evol. Microbiol.">
        <title>The Global Catalogue of Microorganisms (GCM) 10K type strain sequencing project: providing services to taxonomists for standard genome sequencing and annotation.</title>
        <authorList>
            <consortium name="The Broad Institute Genomics Platform"/>
            <consortium name="The Broad Institute Genome Sequencing Center for Infectious Disease"/>
            <person name="Wu L."/>
            <person name="Ma J."/>
        </authorList>
    </citation>
    <scope>NUCLEOTIDE SEQUENCE [LARGE SCALE GENOMIC DNA]</scope>
    <source>
        <strain evidence="2">KCTC 52644</strain>
    </source>
</reference>
<evidence type="ECO:0000313" key="1">
    <source>
        <dbReference type="EMBL" id="MFD2908921.1"/>
    </source>
</evidence>
<dbReference type="RefSeq" id="WP_379806891.1">
    <property type="nucleotide sequence ID" value="NZ_JBHUOL010000012.1"/>
</dbReference>
<dbReference type="Proteomes" id="UP001597549">
    <property type="component" value="Unassembled WGS sequence"/>
</dbReference>
<proteinExistence type="predicted"/>
<name>A0ABW5Z8Y2_9FLAO</name>
<sequence length="62" mass="7485">MEKIIGVPKYQNYNEKRCYNEKPTGSISPFGKLHKSRFDVKILKTNRFVRVKIVDFWFLSCW</sequence>
<accession>A0ABW5Z8Y2</accession>
<dbReference type="EMBL" id="JBHUOL010000012">
    <property type="protein sequence ID" value="MFD2908921.1"/>
    <property type="molecule type" value="Genomic_DNA"/>
</dbReference>
<keyword evidence="2" id="KW-1185">Reference proteome</keyword>
<gene>
    <name evidence="1" type="ORF">ACFSX9_09245</name>
</gene>